<evidence type="ECO:0000256" key="5">
    <source>
        <dbReference type="ARBA" id="ARBA00022723"/>
    </source>
</evidence>
<keyword evidence="5" id="KW-0479">Metal-binding</keyword>
<evidence type="ECO:0000313" key="6">
    <source>
        <dbReference type="EMBL" id="MCZ4518937.1"/>
    </source>
</evidence>
<keyword evidence="7" id="KW-1185">Reference proteome</keyword>
<sequence>MLDSEGAVLFGAAETVTARDVATAVRYSSGLIHAAMYSEDLDRLRIPDQPIFDSERSGLCFTVAVDAVGVGTGISAIDRAHTLRTLADSGTTADDLRRPGHVLPVRCRRDLEKHAHTVYGRALSAVVASGHAPVALVCRIVQDQGPEVSDIEACLFAERHKLTVLP</sequence>
<evidence type="ECO:0000256" key="4">
    <source>
        <dbReference type="ARBA" id="ARBA00022619"/>
    </source>
</evidence>
<dbReference type="Pfam" id="PF00926">
    <property type="entry name" value="DHBP_synthase"/>
    <property type="match status" value="1"/>
</dbReference>
<dbReference type="Proteomes" id="UP001081071">
    <property type="component" value="Unassembled WGS sequence"/>
</dbReference>
<comment type="pathway">
    <text evidence="2">Cofactor biosynthesis; riboflavin biosynthesis; 2-hydroxy-3-oxobutyl phosphate from D-ribulose 5-phosphate: step 1/1.</text>
</comment>
<dbReference type="PANTHER" id="PTHR21327:SF18">
    <property type="entry name" value="3,4-DIHYDROXY-2-BUTANONE 4-PHOSPHATE SYNTHASE"/>
    <property type="match status" value="1"/>
</dbReference>
<dbReference type="Gene3D" id="3.90.870.10">
    <property type="entry name" value="DHBP synthase"/>
    <property type="match status" value="1"/>
</dbReference>
<dbReference type="InterPro" id="IPR017945">
    <property type="entry name" value="DHBP_synth_RibB-like_a/b_dom"/>
</dbReference>
<dbReference type="PANTHER" id="PTHR21327">
    <property type="entry name" value="GTP CYCLOHYDROLASE II-RELATED"/>
    <property type="match status" value="1"/>
</dbReference>
<dbReference type="RefSeq" id="WP_269603858.1">
    <property type="nucleotide sequence ID" value="NZ_JAPWIJ010000004.1"/>
</dbReference>
<evidence type="ECO:0000256" key="2">
    <source>
        <dbReference type="ARBA" id="ARBA00004904"/>
    </source>
</evidence>
<gene>
    <name evidence="6" type="ORF">O4220_10440</name>
</gene>
<dbReference type="EMBL" id="JAPWIJ010000004">
    <property type="protein sequence ID" value="MCZ4518937.1"/>
    <property type="molecule type" value="Genomic_DNA"/>
</dbReference>
<name>A0ABT4MD93_9NOCA</name>
<reference evidence="6" key="1">
    <citation type="submission" date="2022-12" db="EMBL/GenBank/DDBJ databases">
        <authorList>
            <person name="Krivoruchko A.V."/>
            <person name="Elkin A."/>
        </authorList>
    </citation>
    <scope>NUCLEOTIDE SEQUENCE</scope>
    <source>
        <strain evidence="6">IEGM 1391</strain>
    </source>
</reference>
<dbReference type="EC" id="4.1.99.12" evidence="3"/>
<accession>A0ABT4MD93</accession>
<dbReference type="InterPro" id="IPR000422">
    <property type="entry name" value="DHBP_synthase_RibB"/>
</dbReference>
<comment type="function">
    <text evidence="1">Catalyzes the conversion of D-ribulose 5-phosphate to formate and 3,4-dihydroxy-2-butanone 4-phosphate.</text>
</comment>
<protein>
    <recommendedName>
        <fullName evidence="3">3,4-dihydroxy-2-butanone-4-phosphate synthase</fullName>
        <ecNumber evidence="3">4.1.99.12</ecNumber>
    </recommendedName>
</protein>
<proteinExistence type="predicted"/>
<evidence type="ECO:0000256" key="3">
    <source>
        <dbReference type="ARBA" id="ARBA00012153"/>
    </source>
</evidence>
<evidence type="ECO:0000256" key="1">
    <source>
        <dbReference type="ARBA" id="ARBA00002284"/>
    </source>
</evidence>
<dbReference type="SUPFAM" id="SSF55821">
    <property type="entry name" value="YrdC/RibB"/>
    <property type="match status" value="1"/>
</dbReference>
<comment type="caution">
    <text evidence="6">The sequence shown here is derived from an EMBL/GenBank/DDBJ whole genome shotgun (WGS) entry which is preliminary data.</text>
</comment>
<organism evidence="6 7">
    <name type="scientific">Rhodococcus ruber</name>
    <dbReference type="NCBI Taxonomy" id="1830"/>
    <lineage>
        <taxon>Bacteria</taxon>
        <taxon>Bacillati</taxon>
        <taxon>Actinomycetota</taxon>
        <taxon>Actinomycetes</taxon>
        <taxon>Mycobacteriales</taxon>
        <taxon>Nocardiaceae</taxon>
        <taxon>Rhodococcus</taxon>
    </lineage>
</organism>
<evidence type="ECO:0000313" key="7">
    <source>
        <dbReference type="Proteomes" id="UP001081071"/>
    </source>
</evidence>
<keyword evidence="4" id="KW-0686">Riboflavin biosynthesis</keyword>